<dbReference type="CDD" id="cd06225">
    <property type="entry name" value="HAMP"/>
    <property type="match status" value="1"/>
</dbReference>
<dbReference type="SMART" id="SM00283">
    <property type="entry name" value="MA"/>
    <property type="match status" value="1"/>
</dbReference>
<dbReference type="GO" id="GO:0016020">
    <property type="term" value="C:membrane"/>
    <property type="evidence" value="ECO:0007669"/>
    <property type="project" value="InterPro"/>
</dbReference>
<comment type="similarity">
    <text evidence="2">Belongs to the methyl-accepting chemotaxis (MCP) protein family.</text>
</comment>
<evidence type="ECO:0000256" key="3">
    <source>
        <dbReference type="PROSITE-ProRule" id="PRU00284"/>
    </source>
</evidence>
<keyword evidence="4" id="KW-0472">Membrane</keyword>
<dbReference type="PANTHER" id="PTHR32089">
    <property type="entry name" value="METHYL-ACCEPTING CHEMOTAXIS PROTEIN MCPB"/>
    <property type="match status" value="1"/>
</dbReference>
<dbReference type="GO" id="GO:0004888">
    <property type="term" value="F:transmembrane signaling receptor activity"/>
    <property type="evidence" value="ECO:0007669"/>
    <property type="project" value="InterPro"/>
</dbReference>
<dbReference type="InterPro" id="IPR003660">
    <property type="entry name" value="HAMP_dom"/>
</dbReference>
<dbReference type="Gene3D" id="1.10.287.950">
    <property type="entry name" value="Methyl-accepting chemotaxis protein"/>
    <property type="match status" value="1"/>
</dbReference>
<evidence type="ECO:0000313" key="7">
    <source>
        <dbReference type="EMBL" id="KWA58887.1"/>
    </source>
</evidence>
<dbReference type="RefSeq" id="WP_059962372.1">
    <property type="nucleotide sequence ID" value="NZ_CP156686.1"/>
</dbReference>
<dbReference type="Pfam" id="PF00015">
    <property type="entry name" value="MCPsignal"/>
    <property type="match status" value="1"/>
</dbReference>
<dbReference type="GeneID" id="93056387"/>
<keyword evidence="1 3" id="KW-0807">Transducer</keyword>
<evidence type="ECO:0000256" key="1">
    <source>
        <dbReference type="ARBA" id="ARBA00023224"/>
    </source>
</evidence>
<dbReference type="GO" id="GO:0007165">
    <property type="term" value="P:signal transduction"/>
    <property type="evidence" value="ECO:0007669"/>
    <property type="project" value="UniProtKB-KW"/>
</dbReference>
<dbReference type="Pfam" id="PF12729">
    <property type="entry name" value="4HB_MCP_1"/>
    <property type="match status" value="1"/>
</dbReference>
<evidence type="ECO:0000256" key="2">
    <source>
        <dbReference type="ARBA" id="ARBA00029447"/>
    </source>
</evidence>
<dbReference type="PROSITE" id="PS50885">
    <property type="entry name" value="HAMP"/>
    <property type="match status" value="1"/>
</dbReference>
<keyword evidence="4" id="KW-0812">Transmembrane</keyword>
<dbReference type="InterPro" id="IPR004090">
    <property type="entry name" value="Chemotax_Me-accpt_rcpt"/>
</dbReference>
<dbReference type="Proteomes" id="UP000068603">
    <property type="component" value="Unassembled WGS sequence"/>
</dbReference>
<evidence type="ECO:0000259" key="6">
    <source>
        <dbReference type="PROSITE" id="PS50885"/>
    </source>
</evidence>
<proteinExistence type="inferred from homology"/>
<accession>A0A118PCJ7</accession>
<evidence type="ECO:0000259" key="5">
    <source>
        <dbReference type="PROSITE" id="PS50111"/>
    </source>
</evidence>
<keyword evidence="4" id="KW-1133">Transmembrane helix</keyword>
<evidence type="ECO:0000313" key="8">
    <source>
        <dbReference type="Proteomes" id="UP000068603"/>
    </source>
</evidence>
<feature type="domain" description="Methyl-accepting transducer" evidence="5">
    <location>
        <begin position="284"/>
        <end position="520"/>
    </location>
</feature>
<gene>
    <name evidence="7" type="ORF">WT44_22345</name>
</gene>
<dbReference type="PROSITE" id="PS50111">
    <property type="entry name" value="CHEMOTAXIS_TRANSDUC_2"/>
    <property type="match status" value="1"/>
</dbReference>
<dbReference type="InterPro" id="IPR004089">
    <property type="entry name" value="MCPsignal_dom"/>
</dbReference>
<dbReference type="InterPro" id="IPR024478">
    <property type="entry name" value="HlyB_4HB_MCP"/>
</dbReference>
<reference evidence="7 8" key="1">
    <citation type="submission" date="2015-11" db="EMBL/GenBank/DDBJ databases">
        <title>Expanding the genomic diversity of Burkholderia species for the development of highly accurate diagnostics.</title>
        <authorList>
            <person name="Sahl J."/>
            <person name="Keim P."/>
            <person name="Wagner D."/>
        </authorList>
    </citation>
    <scope>NUCLEOTIDE SEQUENCE [LARGE SCALE GENOMIC DNA]</scope>
    <source>
        <strain evidence="7 8">MSMB1960WGS</strain>
    </source>
</reference>
<protein>
    <submittedName>
        <fullName evidence="7">Chemotaxis protein</fullName>
    </submittedName>
</protein>
<dbReference type="Gene3D" id="6.10.340.10">
    <property type="match status" value="1"/>
</dbReference>
<feature type="domain" description="HAMP" evidence="6">
    <location>
        <begin position="227"/>
        <end position="279"/>
    </location>
</feature>
<comment type="caution">
    <text evidence="7">The sequence shown here is derived from an EMBL/GenBank/DDBJ whole genome shotgun (WGS) entry which is preliminary data.</text>
</comment>
<dbReference type="SMART" id="SM00304">
    <property type="entry name" value="HAMP"/>
    <property type="match status" value="1"/>
</dbReference>
<sequence>MATATPRAGIPLLPAPLRGGRYTLGTRIVLSFGAIFVLMLAMAAISYTRLTAIDDEANSLQRDSVPGQYLSMALRATSNETYAIVERALFVDNDADGMKRDLGRLPDALRRLDQTASQYETTLFRDDDKAQFRAFRSAYDQYLPLLNDAARAAPDDRTAGRAAFARLAPAWEALIRANDKLVVENRNQADESARLIRGSVTSAEATLATALSVVLLAALGLGYALYRAITAPMTRLVEVHDAMRTGNLTQRLALNRRDEFGTLQDGFNRMTEEFASLVSQAQQSSLQVTTSVAEIAATSKEQQATASETAATTTEIGATSREILATSRDLLHTMNEVAGVAEQSAALAGASQSGLTHMEEMMRSVMEAAGSVNAKLAILNEKAVNINQVVATITKVADQTNLLSLNAAIEAEKAGEYGRGFAVVATEIRRLADQTAVATYDIEQTVKEIQSAVSAGVMGMDKFSEEVRRGMRDIQQVGGQLSQIITEVQTLAPRFQMVNEGMQTQATGAEQITQALSQLSEAAQQTAESLRQSSQAIDDLTLVANQLRTGVSRFKIEG</sequence>
<dbReference type="STRING" id="1503054.WT74_24745"/>
<dbReference type="Pfam" id="PF00672">
    <property type="entry name" value="HAMP"/>
    <property type="match status" value="1"/>
</dbReference>
<dbReference type="SUPFAM" id="SSF58104">
    <property type="entry name" value="Methyl-accepting chemotaxis protein (MCP) signaling domain"/>
    <property type="match status" value="1"/>
</dbReference>
<name>A0A118PCJ7_9BURK</name>
<organism evidence="7">
    <name type="scientific">Burkholderia stagnalis</name>
    <dbReference type="NCBI Taxonomy" id="1503054"/>
    <lineage>
        <taxon>Bacteria</taxon>
        <taxon>Pseudomonadati</taxon>
        <taxon>Pseudomonadota</taxon>
        <taxon>Betaproteobacteria</taxon>
        <taxon>Burkholderiales</taxon>
        <taxon>Burkholderiaceae</taxon>
        <taxon>Burkholderia</taxon>
        <taxon>Burkholderia cepacia complex</taxon>
    </lineage>
</organism>
<evidence type="ECO:0000256" key="4">
    <source>
        <dbReference type="SAM" id="Phobius"/>
    </source>
</evidence>
<dbReference type="PRINTS" id="PR00260">
    <property type="entry name" value="CHEMTRNSDUCR"/>
</dbReference>
<feature type="transmembrane region" description="Helical" evidence="4">
    <location>
        <begin position="28"/>
        <end position="47"/>
    </location>
</feature>
<dbReference type="PANTHER" id="PTHR32089:SF120">
    <property type="entry name" value="METHYL-ACCEPTING CHEMOTAXIS PROTEIN TLPQ"/>
    <property type="match status" value="1"/>
</dbReference>
<dbReference type="AlphaFoldDB" id="A0A118PCJ7"/>
<dbReference type="GO" id="GO:0006935">
    <property type="term" value="P:chemotaxis"/>
    <property type="evidence" value="ECO:0007669"/>
    <property type="project" value="InterPro"/>
</dbReference>
<dbReference type="EMBL" id="LPHB01000056">
    <property type="protein sequence ID" value="KWA58887.1"/>
    <property type="molecule type" value="Genomic_DNA"/>
</dbReference>